<comment type="caution">
    <text evidence="1">The sequence shown here is derived from an EMBL/GenBank/DDBJ whole genome shotgun (WGS) entry which is preliminary data.</text>
</comment>
<protein>
    <submittedName>
        <fullName evidence="1">Uncharacterized protein</fullName>
    </submittedName>
</protein>
<feature type="non-terminal residue" evidence="1">
    <location>
        <position position="1"/>
    </location>
</feature>
<dbReference type="Proteomes" id="UP000010729">
    <property type="component" value="Unassembled WGS sequence"/>
</dbReference>
<keyword evidence="2" id="KW-1185">Reference proteome</keyword>
<reference evidence="1 2" key="1">
    <citation type="journal article" date="2013" name="Genome Announc.">
        <title>Draft Genome Sequence of Arthrobacter crystallopoietes Strain BAB-32, Revealing Genes for Bioremediation.</title>
        <authorList>
            <person name="Joshi M.N."/>
            <person name="Pandit A.S."/>
            <person name="Sharma A."/>
            <person name="Pandya R.V."/>
            <person name="Desai S.M."/>
            <person name="Saxena A.K."/>
            <person name="Bagatharia S.B."/>
        </authorList>
    </citation>
    <scope>NUCLEOTIDE SEQUENCE [LARGE SCALE GENOMIC DNA]</scope>
    <source>
        <strain evidence="1 2">BAB-32</strain>
    </source>
</reference>
<dbReference type="AlphaFoldDB" id="N1UYR3"/>
<dbReference type="EMBL" id="ANPE02000213">
    <property type="protein sequence ID" value="EMY32972.1"/>
    <property type="molecule type" value="Genomic_DNA"/>
</dbReference>
<organism evidence="1 2">
    <name type="scientific">Arthrobacter crystallopoietes BAB-32</name>
    <dbReference type="NCBI Taxonomy" id="1246476"/>
    <lineage>
        <taxon>Bacteria</taxon>
        <taxon>Bacillati</taxon>
        <taxon>Actinomycetota</taxon>
        <taxon>Actinomycetes</taxon>
        <taxon>Micrococcales</taxon>
        <taxon>Micrococcaceae</taxon>
        <taxon>Crystallibacter</taxon>
    </lineage>
</organism>
<proteinExistence type="predicted"/>
<evidence type="ECO:0000313" key="2">
    <source>
        <dbReference type="Proteomes" id="UP000010729"/>
    </source>
</evidence>
<sequence length="65" mass="6927">CPQNQVRRLLRSLGISLGRDIKSSLKALGVYLVGVAELLAPSTREIVRQAKLVSDAIAGGRMLPA</sequence>
<accession>N1UYR3</accession>
<name>N1UYR3_9MICC</name>
<evidence type="ECO:0000313" key="1">
    <source>
        <dbReference type="EMBL" id="EMY32972.1"/>
    </source>
</evidence>
<gene>
    <name evidence="1" type="ORF">D477_017314</name>
</gene>